<accession>A0A316HLV9</accession>
<name>A0A316HLV9_9PSEU</name>
<dbReference type="Proteomes" id="UP000248714">
    <property type="component" value="Unassembled WGS sequence"/>
</dbReference>
<comment type="caution">
    <text evidence="2">The sequence shown here is derived from an EMBL/GenBank/DDBJ whole genome shotgun (WGS) entry which is preliminary data.</text>
</comment>
<dbReference type="AlphaFoldDB" id="A0A316HLV9"/>
<evidence type="ECO:0000313" key="2">
    <source>
        <dbReference type="EMBL" id="PWK82195.1"/>
    </source>
</evidence>
<evidence type="ECO:0008006" key="6">
    <source>
        <dbReference type="Google" id="ProtNLM"/>
    </source>
</evidence>
<feature type="signal peptide" evidence="1">
    <location>
        <begin position="1"/>
        <end position="27"/>
    </location>
</feature>
<reference evidence="2 4" key="1">
    <citation type="submission" date="2018-05" db="EMBL/GenBank/DDBJ databases">
        <title>Genomic Encyclopedia of Type Strains, Phase IV (KMG-IV): sequencing the most valuable type-strain genomes for metagenomic binning, comparative biology and taxonomic classification.</title>
        <authorList>
            <person name="Goeker M."/>
        </authorList>
    </citation>
    <scope>NUCLEOTIDE SEQUENCE [LARGE SCALE GENOMIC DNA]</scope>
    <source>
        <strain evidence="3 5">DSM 45479</strain>
        <strain evidence="2 4">DSM 45480</strain>
    </source>
</reference>
<dbReference type="EMBL" id="QGHB01000014">
    <property type="protein sequence ID" value="PWK82195.1"/>
    <property type="molecule type" value="Genomic_DNA"/>
</dbReference>
<keyword evidence="5" id="KW-1185">Reference proteome</keyword>
<dbReference type="EMBL" id="QLTT01000005">
    <property type="protein sequence ID" value="RAS64717.1"/>
    <property type="molecule type" value="Genomic_DNA"/>
</dbReference>
<dbReference type="Proteomes" id="UP000246005">
    <property type="component" value="Unassembled WGS sequence"/>
</dbReference>
<gene>
    <name evidence="3" type="ORF">C8D87_105208</name>
    <name evidence="2" type="ORF">C8D88_11462</name>
</gene>
<dbReference type="OrthoDB" id="3696896at2"/>
<evidence type="ECO:0000313" key="3">
    <source>
        <dbReference type="EMBL" id="RAS64717.1"/>
    </source>
</evidence>
<dbReference type="RefSeq" id="WP_109640724.1">
    <property type="nucleotide sequence ID" value="NZ_QGHB01000014.1"/>
</dbReference>
<feature type="chain" id="PRO_5016403020" description="Chitin-binding type-3 domain-containing protein" evidence="1">
    <location>
        <begin position="28"/>
        <end position="78"/>
    </location>
</feature>
<evidence type="ECO:0000313" key="4">
    <source>
        <dbReference type="Proteomes" id="UP000246005"/>
    </source>
</evidence>
<sequence length="78" mass="8331">MSRILSTVAAASVVLGVILAGAGTASAQEPYKKYPTKSACETAGFQYYASGKTVRWDCTGPHSASPASQKYWLYLLPR</sequence>
<evidence type="ECO:0000313" key="5">
    <source>
        <dbReference type="Proteomes" id="UP000248714"/>
    </source>
</evidence>
<protein>
    <recommendedName>
        <fullName evidence="6">Chitin-binding type-3 domain-containing protein</fullName>
    </recommendedName>
</protein>
<organism evidence="2 4">
    <name type="scientific">Lentzea atacamensis</name>
    <dbReference type="NCBI Taxonomy" id="531938"/>
    <lineage>
        <taxon>Bacteria</taxon>
        <taxon>Bacillati</taxon>
        <taxon>Actinomycetota</taxon>
        <taxon>Actinomycetes</taxon>
        <taxon>Pseudonocardiales</taxon>
        <taxon>Pseudonocardiaceae</taxon>
        <taxon>Lentzea</taxon>
    </lineage>
</organism>
<evidence type="ECO:0000256" key="1">
    <source>
        <dbReference type="SAM" id="SignalP"/>
    </source>
</evidence>
<keyword evidence="1" id="KW-0732">Signal</keyword>
<proteinExistence type="predicted"/>